<evidence type="ECO:0000256" key="1">
    <source>
        <dbReference type="PROSITE-ProRule" id="PRU00169"/>
    </source>
</evidence>
<evidence type="ECO:0000313" key="4">
    <source>
        <dbReference type="EMBL" id="MFC3713270.1"/>
    </source>
</evidence>
<dbReference type="InterPro" id="IPR007492">
    <property type="entry name" value="LytTR_DNA-bd_dom"/>
</dbReference>
<proteinExistence type="predicted"/>
<dbReference type="Gene3D" id="2.40.50.1020">
    <property type="entry name" value="LytTr DNA-binding domain"/>
    <property type="match status" value="1"/>
</dbReference>
<dbReference type="Pfam" id="PF04397">
    <property type="entry name" value="LytTR"/>
    <property type="match status" value="1"/>
</dbReference>
<name>A0ABV7XCX3_9SPHN</name>
<evidence type="ECO:0000259" key="3">
    <source>
        <dbReference type="PROSITE" id="PS50930"/>
    </source>
</evidence>
<gene>
    <name evidence="4" type="ORF">ACFOMD_11840</name>
</gene>
<keyword evidence="1" id="KW-0597">Phosphoprotein</keyword>
<protein>
    <submittedName>
        <fullName evidence="4">LytR/AlgR family response regulator transcription factor</fullName>
    </submittedName>
</protein>
<dbReference type="SUPFAM" id="SSF52172">
    <property type="entry name" value="CheY-like"/>
    <property type="match status" value="1"/>
</dbReference>
<reference evidence="5" key="1">
    <citation type="journal article" date="2019" name="Int. J. Syst. Evol. Microbiol.">
        <title>The Global Catalogue of Microorganisms (GCM) 10K type strain sequencing project: providing services to taxonomists for standard genome sequencing and annotation.</title>
        <authorList>
            <consortium name="The Broad Institute Genomics Platform"/>
            <consortium name="The Broad Institute Genome Sequencing Center for Infectious Disease"/>
            <person name="Wu L."/>
            <person name="Ma J."/>
        </authorList>
    </citation>
    <scope>NUCLEOTIDE SEQUENCE [LARGE SCALE GENOMIC DNA]</scope>
    <source>
        <strain evidence="5">KCTC 42644</strain>
    </source>
</reference>
<dbReference type="SMART" id="SM00448">
    <property type="entry name" value="REC"/>
    <property type="match status" value="1"/>
</dbReference>
<dbReference type="EMBL" id="JBHRXV010000010">
    <property type="protein sequence ID" value="MFC3713270.1"/>
    <property type="molecule type" value="Genomic_DNA"/>
</dbReference>
<dbReference type="Gene3D" id="3.40.50.2300">
    <property type="match status" value="1"/>
</dbReference>
<feature type="domain" description="Response regulatory" evidence="2">
    <location>
        <begin position="5"/>
        <end position="118"/>
    </location>
</feature>
<feature type="modified residue" description="4-aspartylphosphate" evidence="1">
    <location>
        <position position="56"/>
    </location>
</feature>
<dbReference type="RefSeq" id="WP_380861589.1">
    <property type="nucleotide sequence ID" value="NZ_JBHRXV010000010.1"/>
</dbReference>
<dbReference type="PANTHER" id="PTHR37299:SF1">
    <property type="entry name" value="STAGE 0 SPORULATION PROTEIN A HOMOLOG"/>
    <property type="match status" value="1"/>
</dbReference>
<comment type="caution">
    <text evidence="4">The sequence shown here is derived from an EMBL/GenBank/DDBJ whole genome shotgun (WGS) entry which is preliminary data.</text>
</comment>
<dbReference type="Proteomes" id="UP001595615">
    <property type="component" value="Unassembled WGS sequence"/>
</dbReference>
<dbReference type="Pfam" id="PF00072">
    <property type="entry name" value="Response_reg"/>
    <property type="match status" value="1"/>
</dbReference>
<dbReference type="InterPro" id="IPR046947">
    <property type="entry name" value="LytR-like"/>
</dbReference>
<organism evidence="4 5">
    <name type="scientific">Sphingoaurantiacus capsulatus</name>
    <dbReference type="NCBI Taxonomy" id="1771310"/>
    <lineage>
        <taxon>Bacteria</taxon>
        <taxon>Pseudomonadati</taxon>
        <taxon>Pseudomonadota</taxon>
        <taxon>Alphaproteobacteria</taxon>
        <taxon>Sphingomonadales</taxon>
        <taxon>Sphingosinicellaceae</taxon>
        <taxon>Sphingoaurantiacus</taxon>
    </lineage>
</organism>
<dbReference type="SMART" id="SM00850">
    <property type="entry name" value="LytTR"/>
    <property type="match status" value="1"/>
</dbReference>
<dbReference type="PANTHER" id="PTHR37299">
    <property type="entry name" value="TRANSCRIPTIONAL REGULATOR-RELATED"/>
    <property type="match status" value="1"/>
</dbReference>
<sequence>MRPLRVMAVDDEALALRRVELMLRHVPGAELVGTARSGEEAIGVVAKLKPDLLLLDIRMGGIDGFELVEALIGPDMPRVVFVTAYDHFATRAFEVAAIDYLVKPVELDRLSRALDRARASIVAEDADTRIAELRQVVAALREQAPENAGKRYERDIWAERYGDFVPVRVEDIYWVEAERDYVRLHTAEASYLLRETISNMEARLDPEIFIRIRRSALVRRDRIAAIRRPGYRDFRVQLTNAAELRAGRTYIRQLRALIAMR</sequence>
<feature type="domain" description="HTH LytTR-type" evidence="3">
    <location>
        <begin position="156"/>
        <end position="260"/>
    </location>
</feature>
<keyword evidence="5" id="KW-1185">Reference proteome</keyword>
<dbReference type="InterPro" id="IPR001789">
    <property type="entry name" value="Sig_transdc_resp-reg_receiver"/>
</dbReference>
<dbReference type="PROSITE" id="PS50930">
    <property type="entry name" value="HTH_LYTTR"/>
    <property type="match status" value="1"/>
</dbReference>
<dbReference type="PROSITE" id="PS50110">
    <property type="entry name" value="RESPONSE_REGULATORY"/>
    <property type="match status" value="1"/>
</dbReference>
<accession>A0ABV7XCX3</accession>
<evidence type="ECO:0000259" key="2">
    <source>
        <dbReference type="PROSITE" id="PS50110"/>
    </source>
</evidence>
<dbReference type="InterPro" id="IPR011006">
    <property type="entry name" value="CheY-like_superfamily"/>
</dbReference>
<evidence type="ECO:0000313" key="5">
    <source>
        <dbReference type="Proteomes" id="UP001595615"/>
    </source>
</evidence>